<dbReference type="PROSITE" id="PS50035">
    <property type="entry name" value="PLD"/>
    <property type="match status" value="2"/>
</dbReference>
<feature type="domain" description="PX" evidence="10">
    <location>
        <begin position="215"/>
        <end position="347"/>
    </location>
</feature>
<dbReference type="STRING" id="86630.A0A367JNC9"/>
<evidence type="ECO:0000313" key="12">
    <source>
        <dbReference type="Proteomes" id="UP000252139"/>
    </source>
</evidence>
<feature type="compositionally biased region" description="Polar residues" evidence="8">
    <location>
        <begin position="175"/>
        <end position="185"/>
    </location>
</feature>
<comment type="caution">
    <text evidence="11">The sequence shown here is derived from an EMBL/GenBank/DDBJ whole genome shotgun (WGS) entry which is preliminary data.</text>
</comment>
<evidence type="ECO:0000313" key="11">
    <source>
        <dbReference type="EMBL" id="RCH91460.1"/>
    </source>
</evidence>
<evidence type="ECO:0000256" key="6">
    <source>
        <dbReference type="ARBA" id="ARBA00023098"/>
    </source>
</evidence>
<dbReference type="PANTHER" id="PTHR18896:SF76">
    <property type="entry name" value="PHOSPHOLIPASE"/>
    <property type="match status" value="1"/>
</dbReference>
<evidence type="ECO:0000259" key="9">
    <source>
        <dbReference type="PROSITE" id="PS50035"/>
    </source>
</evidence>
<comment type="similarity">
    <text evidence="2 7">Belongs to the phospholipase D family.</text>
</comment>
<dbReference type="PANTHER" id="PTHR18896">
    <property type="entry name" value="PHOSPHOLIPASE D"/>
    <property type="match status" value="1"/>
</dbReference>
<feature type="compositionally biased region" description="Low complexity" evidence="8">
    <location>
        <begin position="901"/>
        <end position="913"/>
    </location>
</feature>
<dbReference type="CDD" id="cd01254">
    <property type="entry name" value="PH_PLD"/>
    <property type="match status" value="1"/>
</dbReference>
<dbReference type="InterPro" id="IPR001683">
    <property type="entry name" value="PX_dom"/>
</dbReference>
<protein>
    <recommendedName>
        <fullName evidence="7">Phospholipase</fullName>
        <ecNumber evidence="7">3.1.4.4</ecNumber>
    </recommendedName>
</protein>
<feature type="domain" description="PLD phosphodiesterase" evidence="9">
    <location>
        <begin position="591"/>
        <end position="618"/>
    </location>
</feature>
<feature type="domain" description="PLD phosphodiesterase" evidence="9">
    <location>
        <begin position="955"/>
        <end position="982"/>
    </location>
</feature>
<name>A0A367JNC9_RHIAZ</name>
<dbReference type="Pfam" id="PF00787">
    <property type="entry name" value="PX"/>
    <property type="match status" value="1"/>
</dbReference>
<proteinExistence type="inferred from homology"/>
<evidence type="ECO:0000256" key="4">
    <source>
        <dbReference type="ARBA" id="ARBA00022801"/>
    </source>
</evidence>
<dbReference type="GO" id="GO:0004630">
    <property type="term" value="F:phospholipase D activity"/>
    <property type="evidence" value="ECO:0007669"/>
    <property type="project" value="UniProtKB-UniRule"/>
</dbReference>
<dbReference type="InterPro" id="IPR025202">
    <property type="entry name" value="PLD-like_dom"/>
</dbReference>
<evidence type="ECO:0000259" key="10">
    <source>
        <dbReference type="PROSITE" id="PS50195"/>
    </source>
</evidence>
<dbReference type="Pfam" id="PF13091">
    <property type="entry name" value="PLDc_2"/>
    <property type="match status" value="1"/>
</dbReference>
<accession>A0A367JNC9</accession>
<sequence>MSNPIADSTDYFKEKIPTKELPNHNYHRHHNDFDPKDQWNKVLRKINKYHQDNTSSPTTSNIIDDSNVISDDSSNSSDNPHTAEYYEMQRLNRIEDDVLPSAEEMNQEDNVERPSITVSDRNYFQNPFSPTEDGPSLPLIEPDPAARKHWGKTLDKVRLIANLHALPQKKPSDRPPQQQAAQIPSLSPYYPPLFDPPFIALSKDEHGNPWPPVLLPFLKVAVTDSELNTQGIRQWIFRIELQYGDIKWVIKRTIADFINLHYTLKFKRRITDAVPNPPNFPSQLESWINSAKGTIIPEDDVRGAEKYQIALKRRKQLTQYLQRLLLKAHMTANYDICEFLEISAVSIVEDMGWKGKEGYLENKVNFVVPRLCHFWKPHLWNKQWVILRDSYVAFLSDIASTTIKDVFLFDKSLLVQTKSPGIFGKYHHHIALENKFRRIEIKGSRREVEEWRESIQRVLDNSPWIKNHRFGSFAPIRHNSKVNWFIDAEDHFNAVGEAILSAKSEIYIADWWLSPELYLRRPPEQNEEFRIDRVLKRKAEEGVKIYIIIYKEMAMALTINSSHTKLWLQGLHKNIIVVRHPDHRSIDNNVLFWSHHEKIVVVDNRLAFVGGLDLCWGRYDTHAHRITDYPAEGHTHETFPGQDYSNPRVKDFMNVAQFKLTLVDRNVTPRMPWHDMTVGMVGPIARDVARHFIQRWNFLKSSKGMHRQSVPYLMPKGEYVAARDESVFKGSCRIQLLRSSAQWSSGITREHSIYNAYMECITKSKHFIYIENQFFISTTKEDKLLRNKIAQAIVERIKRAHAKGENYKVFILIPLIPAFEGDLASSDASAARNVMHFQYMTISRGGSSIVEKLKEAGIEPSDYIGWYSLRNWDKLVPTQREMSTSEVVPNPPTTAPKEQRPGAGVAGSSTGGVPPVPALPKPSASSETESPPLPQTPVEGQKSHEEDGREYFVSELIYIHDKLLIVDDRIVLVGSANINDRSQLGNRDSEVAVLIEDTEMIPSFMDGKEYKASKFAHTLRMQLFKEHLGLLKFTDWNSLIEDPDKPDGHDYPHKSHPAATEETIKDCEQTGVHKILDHTKRSGDQPDVNLEAARVLDPLAPHCFYNIWNRTARENTLIYRKLFRCVPDDTVHTFEQHRKFVPDPAKIPHGHIADPELHGKDILKELKKIRGHLVQFPYDYLKDENMLGSLIRETVTPMTIFT</sequence>
<evidence type="ECO:0000256" key="1">
    <source>
        <dbReference type="ARBA" id="ARBA00000798"/>
    </source>
</evidence>
<evidence type="ECO:0000256" key="8">
    <source>
        <dbReference type="SAM" id="MobiDB-lite"/>
    </source>
</evidence>
<dbReference type="GO" id="GO:0035556">
    <property type="term" value="P:intracellular signal transduction"/>
    <property type="evidence" value="ECO:0007669"/>
    <property type="project" value="InterPro"/>
</dbReference>
<dbReference type="Pfam" id="PF00614">
    <property type="entry name" value="PLDc"/>
    <property type="match status" value="1"/>
</dbReference>
<feature type="region of interest" description="Disordered" evidence="8">
    <location>
        <begin position="880"/>
        <end position="946"/>
    </location>
</feature>
<dbReference type="GO" id="GO:0006654">
    <property type="term" value="P:phosphatidic acid biosynthetic process"/>
    <property type="evidence" value="ECO:0007669"/>
    <property type="project" value="InterPro"/>
</dbReference>
<dbReference type="SMART" id="SM00155">
    <property type="entry name" value="PLDc"/>
    <property type="match status" value="2"/>
</dbReference>
<feature type="compositionally biased region" description="Low complexity" evidence="8">
    <location>
        <begin position="60"/>
        <end position="79"/>
    </location>
</feature>
<evidence type="ECO:0000256" key="2">
    <source>
        <dbReference type="ARBA" id="ARBA00008664"/>
    </source>
</evidence>
<dbReference type="InterPro" id="IPR016555">
    <property type="entry name" value="PLipase_D_euk"/>
</dbReference>
<dbReference type="SUPFAM" id="SSF56024">
    <property type="entry name" value="Phospholipase D/nuclease"/>
    <property type="match status" value="2"/>
</dbReference>
<dbReference type="Proteomes" id="UP000252139">
    <property type="component" value="Unassembled WGS sequence"/>
</dbReference>
<comment type="catalytic activity">
    <reaction evidence="1 7">
        <text>a 1,2-diacyl-sn-glycero-3-phosphocholine + H2O = a 1,2-diacyl-sn-glycero-3-phosphate + choline + H(+)</text>
        <dbReference type="Rhea" id="RHEA:14445"/>
        <dbReference type="ChEBI" id="CHEBI:15354"/>
        <dbReference type="ChEBI" id="CHEBI:15377"/>
        <dbReference type="ChEBI" id="CHEBI:15378"/>
        <dbReference type="ChEBI" id="CHEBI:57643"/>
        <dbReference type="ChEBI" id="CHEBI:58608"/>
        <dbReference type="EC" id="3.1.4.4"/>
    </reaction>
</comment>
<keyword evidence="6" id="KW-0443">Lipid metabolism</keyword>
<organism evidence="11 12">
    <name type="scientific">Rhizopus azygosporus</name>
    <name type="common">Rhizopus microsporus var. azygosporus</name>
    <dbReference type="NCBI Taxonomy" id="86630"/>
    <lineage>
        <taxon>Eukaryota</taxon>
        <taxon>Fungi</taxon>
        <taxon>Fungi incertae sedis</taxon>
        <taxon>Mucoromycota</taxon>
        <taxon>Mucoromycotina</taxon>
        <taxon>Mucoromycetes</taxon>
        <taxon>Mucorales</taxon>
        <taxon>Mucorineae</taxon>
        <taxon>Rhizopodaceae</taxon>
        <taxon>Rhizopus</taxon>
    </lineage>
</organism>
<evidence type="ECO:0000256" key="3">
    <source>
        <dbReference type="ARBA" id="ARBA00022737"/>
    </source>
</evidence>
<dbReference type="GO" id="GO:0009395">
    <property type="term" value="P:phospholipid catabolic process"/>
    <property type="evidence" value="ECO:0007669"/>
    <property type="project" value="TreeGrafter"/>
</dbReference>
<dbReference type="InterPro" id="IPR036871">
    <property type="entry name" value="PX_dom_sf"/>
</dbReference>
<dbReference type="SUPFAM" id="SSF64268">
    <property type="entry name" value="PX domain"/>
    <property type="match status" value="1"/>
</dbReference>
<feature type="region of interest" description="Disordered" evidence="8">
    <location>
        <begin position="50"/>
        <end position="81"/>
    </location>
</feature>
<gene>
    <name evidence="11" type="primary">SPO14_5</name>
    <name evidence="11" type="ORF">CU097_009465</name>
</gene>
<dbReference type="AlphaFoldDB" id="A0A367JNC9"/>
<dbReference type="Gene3D" id="3.30.1520.10">
    <property type="entry name" value="Phox-like domain"/>
    <property type="match status" value="1"/>
</dbReference>
<dbReference type="EC" id="3.1.4.4" evidence="7"/>
<dbReference type="GO" id="GO:0035091">
    <property type="term" value="F:phosphatidylinositol binding"/>
    <property type="evidence" value="ECO:0007669"/>
    <property type="project" value="InterPro"/>
</dbReference>
<evidence type="ECO:0000256" key="5">
    <source>
        <dbReference type="ARBA" id="ARBA00022963"/>
    </source>
</evidence>
<feature type="compositionally biased region" description="Basic and acidic residues" evidence="8">
    <location>
        <begin position="10"/>
        <end position="22"/>
    </location>
</feature>
<dbReference type="PIRSF" id="PIRSF009376">
    <property type="entry name" value="Phospholipase_D_euk"/>
    <property type="match status" value="1"/>
</dbReference>
<dbReference type="Gene3D" id="3.30.870.10">
    <property type="entry name" value="Endonuclease Chain A"/>
    <property type="match status" value="2"/>
</dbReference>
<evidence type="ECO:0000256" key="7">
    <source>
        <dbReference type="PIRNR" id="PIRNR009376"/>
    </source>
</evidence>
<feature type="region of interest" description="Disordered" evidence="8">
    <location>
        <begin position="166"/>
        <end position="188"/>
    </location>
</feature>
<feature type="region of interest" description="Disordered" evidence="8">
    <location>
        <begin position="1"/>
        <end position="34"/>
    </location>
</feature>
<dbReference type="InterPro" id="IPR001736">
    <property type="entry name" value="PLipase_D/transphosphatidylase"/>
</dbReference>
<keyword evidence="3" id="KW-0677">Repeat</keyword>
<dbReference type="InterPro" id="IPR015679">
    <property type="entry name" value="PLipase_D_fam"/>
</dbReference>
<keyword evidence="5 7" id="KW-0442">Lipid degradation</keyword>
<dbReference type="CDD" id="cd09141">
    <property type="entry name" value="PLDc_vPLD1_2_yPLD_like_2"/>
    <property type="match status" value="1"/>
</dbReference>
<keyword evidence="4 7" id="KW-0378">Hydrolase</keyword>
<dbReference type="EMBL" id="PJQL01000967">
    <property type="protein sequence ID" value="RCH91460.1"/>
    <property type="molecule type" value="Genomic_DNA"/>
</dbReference>
<keyword evidence="12" id="KW-1185">Reference proteome</keyword>
<dbReference type="OrthoDB" id="14911at2759"/>
<reference evidence="11 12" key="1">
    <citation type="journal article" date="2018" name="G3 (Bethesda)">
        <title>Phylogenetic and Phylogenomic Definition of Rhizopus Species.</title>
        <authorList>
            <person name="Gryganskyi A.P."/>
            <person name="Golan J."/>
            <person name="Dolatabadi S."/>
            <person name="Mondo S."/>
            <person name="Robb S."/>
            <person name="Idnurm A."/>
            <person name="Muszewska A."/>
            <person name="Steczkiewicz K."/>
            <person name="Masonjones S."/>
            <person name="Liao H.L."/>
            <person name="Gajdeczka M.T."/>
            <person name="Anike F."/>
            <person name="Vuek A."/>
            <person name="Anishchenko I.M."/>
            <person name="Voigt K."/>
            <person name="de Hoog G.S."/>
            <person name="Smith M.E."/>
            <person name="Heitman J."/>
            <person name="Vilgalys R."/>
            <person name="Stajich J.E."/>
        </authorList>
    </citation>
    <scope>NUCLEOTIDE SEQUENCE [LARGE SCALE GENOMIC DNA]</scope>
    <source>
        <strain evidence="11 12">CBS 357.93</strain>
    </source>
</reference>
<dbReference type="CDD" id="cd09138">
    <property type="entry name" value="PLDc_vPLD1_2_yPLD_like_1"/>
    <property type="match status" value="1"/>
</dbReference>
<dbReference type="PROSITE" id="PS50195">
    <property type="entry name" value="PX"/>
    <property type="match status" value="1"/>
</dbReference>